<dbReference type="PROSITE" id="PS50853">
    <property type="entry name" value="FN3"/>
    <property type="match status" value="1"/>
</dbReference>
<evidence type="ECO:0000256" key="1">
    <source>
        <dbReference type="ARBA" id="ARBA00023295"/>
    </source>
</evidence>
<name>A0A919GYN9_9ACTN</name>
<dbReference type="InterPro" id="IPR013783">
    <property type="entry name" value="Ig-like_fold"/>
</dbReference>
<organism evidence="5 6">
    <name type="scientific">Streptomyces xanthophaeus</name>
    <dbReference type="NCBI Taxonomy" id="67385"/>
    <lineage>
        <taxon>Bacteria</taxon>
        <taxon>Bacillati</taxon>
        <taxon>Actinomycetota</taxon>
        <taxon>Actinomycetes</taxon>
        <taxon>Kitasatosporales</taxon>
        <taxon>Streptomycetaceae</taxon>
        <taxon>Streptomyces</taxon>
    </lineage>
</organism>
<dbReference type="CDD" id="cd00063">
    <property type="entry name" value="FN3"/>
    <property type="match status" value="1"/>
</dbReference>
<reference evidence="5" key="1">
    <citation type="submission" date="2020-09" db="EMBL/GenBank/DDBJ databases">
        <title>Whole genome shotgun sequence of Streptomyces xanthophaeus NBRC 12829.</title>
        <authorList>
            <person name="Komaki H."/>
            <person name="Tamura T."/>
        </authorList>
    </citation>
    <scope>NUCLEOTIDE SEQUENCE</scope>
    <source>
        <strain evidence="5">NBRC 12829</strain>
    </source>
</reference>
<dbReference type="Proteomes" id="UP000600026">
    <property type="component" value="Unassembled WGS sequence"/>
</dbReference>
<feature type="compositionally biased region" description="Pro residues" evidence="3">
    <location>
        <begin position="16"/>
        <end position="28"/>
    </location>
</feature>
<keyword evidence="1" id="KW-0378">Hydrolase</keyword>
<evidence type="ECO:0000259" key="4">
    <source>
        <dbReference type="PROSITE" id="PS50853"/>
    </source>
</evidence>
<dbReference type="GO" id="GO:0016798">
    <property type="term" value="F:hydrolase activity, acting on glycosyl bonds"/>
    <property type="evidence" value="ECO:0007669"/>
    <property type="project" value="UniProtKB-KW"/>
</dbReference>
<dbReference type="SMART" id="SM00060">
    <property type="entry name" value="FN3"/>
    <property type="match status" value="1"/>
</dbReference>
<keyword evidence="1" id="KW-0326">Glycosidase</keyword>
<dbReference type="Gene3D" id="2.60.40.10">
    <property type="entry name" value="Immunoglobulins"/>
    <property type="match status" value="1"/>
</dbReference>
<dbReference type="GO" id="GO:0000272">
    <property type="term" value="P:polysaccharide catabolic process"/>
    <property type="evidence" value="ECO:0007669"/>
    <property type="project" value="UniProtKB-KW"/>
</dbReference>
<proteinExistence type="predicted"/>
<dbReference type="OrthoDB" id="3344786at2"/>
<keyword evidence="6" id="KW-1185">Reference proteome</keyword>
<keyword evidence="2" id="KW-0119">Carbohydrate metabolism</keyword>
<comment type="caution">
    <text evidence="5">The sequence shown here is derived from an EMBL/GenBank/DDBJ whole genome shotgun (WGS) entry which is preliminary data.</text>
</comment>
<feature type="domain" description="Fibronectin type-III" evidence="4">
    <location>
        <begin position="333"/>
        <end position="421"/>
    </location>
</feature>
<dbReference type="InterPro" id="IPR036116">
    <property type="entry name" value="FN3_sf"/>
</dbReference>
<dbReference type="RefSeq" id="WP_157853192.1">
    <property type="nucleotide sequence ID" value="NZ_BNEE01000004.1"/>
</dbReference>
<feature type="region of interest" description="Disordered" evidence="3">
    <location>
        <begin position="1"/>
        <end position="28"/>
    </location>
</feature>
<dbReference type="SUPFAM" id="SSF49265">
    <property type="entry name" value="Fibronectin type III"/>
    <property type="match status" value="1"/>
</dbReference>
<sequence length="421" mass="43857">MTRATFGDPVVKDETPPSPPTPPYAPTPPVWYKASADGSPSILPPARRIMKGDPITGGYATGKEIQLRWQLLAGALAVTPTPGGMGSKGVELPRVRGWNIYIGSLPMPAEGQPVPAPVPPTIPFLALTTPDMETVIVGYYVPAPPPTPPAPQDLPIWTPIKPSTAYAIIVEPINLDGSVGLKSAVLQIQTPSVLPPVAYGQLAPLATPGPLSFQQGRATPNPASGNPGIWHLEFNATHGAASYQVYGNSNPRPGMSATIGLMEGDQLLGAAAQPLVVDSQAPVKVSFDSPFKAGDRVELKVRAVRPEQLGGNSYSAFAGSLMTVLPKTSTPAQPTSLRLSSSATANSVPVTWNMDTPVSPPVREFRLYESGTLKMVVQAPATSATVGGYQPSSPYKLTVRAVNTSGESAPSTVLEGTTAPA</sequence>
<dbReference type="EMBL" id="BNEE01000004">
    <property type="protein sequence ID" value="GHI84129.1"/>
    <property type="molecule type" value="Genomic_DNA"/>
</dbReference>
<keyword evidence="2" id="KW-0624">Polysaccharide degradation</keyword>
<dbReference type="Pfam" id="PF00041">
    <property type="entry name" value="fn3"/>
    <property type="match status" value="1"/>
</dbReference>
<dbReference type="InterPro" id="IPR003961">
    <property type="entry name" value="FN3_dom"/>
</dbReference>
<evidence type="ECO:0000256" key="2">
    <source>
        <dbReference type="ARBA" id="ARBA00023326"/>
    </source>
</evidence>
<dbReference type="AlphaFoldDB" id="A0A919GYN9"/>
<protein>
    <recommendedName>
        <fullName evidence="4">Fibronectin type-III domain-containing protein</fullName>
    </recommendedName>
</protein>
<evidence type="ECO:0000256" key="3">
    <source>
        <dbReference type="SAM" id="MobiDB-lite"/>
    </source>
</evidence>
<evidence type="ECO:0000313" key="5">
    <source>
        <dbReference type="EMBL" id="GHI84129.1"/>
    </source>
</evidence>
<gene>
    <name evidence="5" type="ORF">Sxan_14930</name>
</gene>
<evidence type="ECO:0000313" key="6">
    <source>
        <dbReference type="Proteomes" id="UP000600026"/>
    </source>
</evidence>
<accession>A0A919GYN9</accession>